<dbReference type="CDD" id="cd05325">
    <property type="entry name" value="carb_red_sniffer_like_SDR_c"/>
    <property type="match status" value="1"/>
</dbReference>
<proteinExistence type="inferred from homology"/>
<comment type="caution">
    <text evidence="2">The sequence shown here is derived from an EMBL/GenBank/DDBJ whole genome shotgun (WGS) entry which is preliminary data.</text>
</comment>
<accession>A0ABS7T2T8</accession>
<dbReference type="PRINTS" id="PR00081">
    <property type="entry name" value="GDHRDH"/>
</dbReference>
<dbReference type="PANTHER" id="PTHR45458:SF1">
    <property type="entry name" value="SHORT CHAIN DEHYDROGENASE"/>
    <property type="match status" value="1"/>
</dbReference>
<dbReference type="InterPro" id="IPR052184">
    <property type="entry name" value="SDR_enzymes"/>
</dbReference>
<dbReference type="EMBL" id="JAINZW010000001">
    <property type="protein sequence ID" value="MBZ4038195.1"/>
    <property type="molecule type" value="Genomic_DNA"/>
</dbReference>
<comment type="similarity">
    <text evidence="1">Belongs to the short-chain dehydrogenases/reductases (SDR) family.</text>
</comment>
<dbReference type="SUPFAM" id="SSF51735">
    <property type="entry name" value="NAD(P)-binding Rossmann-fold domains"/>
    <property type="match status" value="1"/>
</dbReference>
<name>A0ABS7T2T8_9GAMM</name>
<dbReference type="InterPro" id="IPR036291">
    <property type="entry name" value="NAD(P)-bd_dom_sf"/>
</dbReference>
<dbReference type="Gene3D" id="3.40.50.720">
    <property type="entry name" value="NAD(P)-binding Rossmann-like Domain"/>
    <property type="match status" value="1"/>
</dbReference>
<gene>
    <name evidence="2" type="ORF">K6753_01425</name>
</gene>
<dbReference type="Proteomes" id="UP001430954">
    <property type="component" value="Unassembled WGS sequence"/>
</dbReference>
<evidence type="ECO:0000256" key="1">
    <source>
        <dbReference type="RuleBase" id="RU000363"/>
    </source>
</evidence>
<dbReference type="InterPro" id="IPR002347">
    <property type="entry name" value="SDR_fam"/>
</dbReference>
<keyword evidence="3" id="KW-1185">Reference proteome</keyword>
<evidence type="ECO:0000313" key="3">
    <source>
        <dbReference type="Proteomes" id="UP001430954"/>
    </source>
</evidence>
<protein>
    <submittedName>
        <fullName evidence="2">SDR family oxidoreductase</fullName>
    </submittedName>
</protein>
<dbReference type="PANTHER" id="PTHR45458">
    <property type="entry name" value="SHORT-CHAIN DEHYDROGENASE/REDUCTASE SDR"/>
    <property type="match status" value="1"/>
</dbReference>
<reference evidence="2 3" key="1">
    <citation type="submission" date="2021-09" db="EMBL/GenBank/DDBJ databases">
        <title>Lysobacter sp. 13A isolated from the river sediment.</title>
        <authorList>
            <person name="Liu H."/>
            <person name="Li S."/>
            <person name="Mao S."/>
        </authorList>
    </citation>
    <scope>NUCLEOTIDE SEQUENCE [LARGE SCALE GENOMIC DNA]</scope>
    <source>
        <strain evidence="2 3">13A</strain>
    </source>
</reference>
<organism evidence="2 3">
    <name type="scientific">Novilysobacter selenitireducens</name>
    <dbReference type="NCBI Taxonomy" id="2872639"/>
    <lineage>
        <taxon>Bacteria</taxon>
        <taxon>Pseudomonadati</taxon>
        <taxon>Pseudomonadota</taxon>
        <taxon>Gammaproteobacteria</taxon>
        <taxon>Lysobacterales</taxon>
        <taxon>Lysobacteraceae</taxon>
        <taxon>Novilysobacter</taxon>
    </lineage>
</organism>
<dbReference type="RefSeq" id="WP_223674401.1">
    <property type="nucleotide sequence ID" value="NZ_JAINZW010000001.1"/>
</dbReference>
<dbReference type="Pfam" id="PF00106">
    <property type="entry name" value="adh_short"/>
    <property type="match status" value="1"/>
</dbReference>
<dbReference type="PRINTS" id="PR00080">
    <property type="entry name" value="SDRFAMILY"/>
</dbReference>
<evidence type="ECO:0000313" key="2">
    <source>
        <dbReference type="EMBL" id="MBZ4038195.1"/>
    </source>
</evidence>
<sequence>MSQPRHCLVTGANRGLGLEFVRQLLAAGDHVIATCRHPGRATALNTLTGEHPGRLHVLPLDLAEPRTHAELARELPLVLGADGRLGLLVNNGGVLHSGERFGHVEPAQLQDSLRVNAAGPFLLTQALAPVLADGAVVVNMSSRLGSIASVEGFNTPTYAISKAALNMATVLLARALAERGITVIAVSPGWVRTDMGGKDAPVEPVDSVTGLLAQVERATLADSGRFIDYRGEAIDW</sequence>